<feature type="compositionally biased region" description="Basic and acidic residues" evidence="1">
    <location>
        <begin position="39"/>
        <end position="61"/>
    </location>
</feature>
<sequence>MKIGMGMMMMMMRLRILMRIEKAAKIKTNVDDDDDNGNDEAKDNKDNDKNNGQDENKDGGKTMKLTSMRIMIRSYPTGLIASRLPTPPRASPGTYLSSWKHQATLGKCATPQRILHENESENEEISQEESAVAAHLRRDSGA</sequence>
<gene>
    <name evidence="2" type="ORF">EAI_06996</name>
</gene>
<name>E2C4J2_HARSA</name>
<dbReference type="EMBL" id="GL452489">
    <property type="protein sequence ID" value="EFN77133.1"/>
    <property type="molecule type" value="Genomic_DNA"/>
</dbReference>
<reference evidence="2 3" key="1">
    <citation type="journal article" date="2010" name="Science">
        <title>Genomic comparison of the ants Camponotus floridanus and Harpegnathos saltator.</title>
        <authorList>
            <person name="Bonasio R."/>
            <person name="Zhang G."/>
            <person name="Ye C."/>
            <person name="Mutti N.S."/>
            <person name="Fang X."/>
            <person name="Qin N."/>
            <person name="Donahue G."/>
            <person name="Yang P."/>
            <person name="Li Q."/>
            <person name="Li C."/>
            <person name="Zhang P."/>
            <person name="Huang Z."/>
            <person name="Berger S.L."/>
            <person name="Reinberg D."/>
            <person name="Wang J."/>
            <person name="Liebig J."/>
        </authorList>
    </citation>
    <scope>NUCLEOTIDE SEQUENCE [LARGE SCALE GENOMIC DNA]</scope>
    <source>
        <strain evidence="2 3">R22 G/1</strain>
    </source>
</reference>
<proteinExistence type="predicted"/>
<dbReference type="AlphaFoldDB" id="E2C4J2"/>
<feature type="region of interest" description="Disordered" evidence="1">
    <location>
        <begin position="29"/>
        <end position="65"/>
    </location>
</feature>
<evidence type="ECO:0000313" key="3">
    <source>
        <dbReference type="Proteomes" id="UP000008237"/>
    </source>
</evidence>
<feature type="region of interest" description="Disordered" evidence="1">
    <location>
        <begin position="117"/>
        <end position="142"/>
    </location>
</feature>
<accession>E2C4J2</accession>
<evidence type="ECO:0000256" key="1">
    <source>
        <dbReference type="SAM" id="MobiDB-lite"/>
    </source>
</evidence>
<organism evidence="3">
    <name type="scientific">Harpegnathos saltator</name>
    <name type="common">Jerdon's jumping ant</name>
    <dbReference type="NCBI Taxonomy" id="610380"/>
    <lineage>
        <taxon>Eukaryota</taxon>
        <taxon>Metazoa</taxon>
        <taxon>Ecdysozoa</taxon>
        <taxon>Arthropoda</taxon>
        <taxon>Hexapoda</taxon>
        <taxon>Insecta</taxon>
        <taxon>Pterygota</taxon>
        <taxon>Neoptera</taxon>
        <taxon>Endopterygota</taxon>
        <taxon>Hymenoptera</taxon>
        <taxon>Apocrita</taxon>
        <taxon>Aculeata</taxon>
        <taxon>Formicoidea</taxon>
        <taxon>Formicidae</taxon>
        <taxon>Ponerinae</taxon>
        <taxon>Ponerini</taxon>
        <taxon>Harpegnathos</taxon>
    </lineage>
</organism>
<protein>
    <submittedName>
        <fullName evidence="2">Uncharacterized protein</fullName>
    </submittedName>
</protein>
<evidence type="ECO:0000313" key="2">
    <source>
        <dbReference type="EMBL" id="EFN77133.1"/>
    </source>
</evidence>
<keyword evidence="3" id="KW-1185">Reference proteome</keyword>
<dbReference type="InParanoid" id="E2C4J2"/>
<dbReference type="Proteomes" id="UP000008237">
    <property type="component" value="Unassembled WGS sequence"/>
</dbReference>